<dbReference type="EMBL" id="KK915098">
    <property type="protein sequence ID" value="KDP24657.1"/>
    <property type="molecule type" value="Genomic_DNA"/>
</dbReference>
<organism evidence="2 3">
    <name type="scientific">Jatropha curcas</name>
    <name type="common">Barbados nut</name>
    <dbReference type="NCBI Taxonomy" id="180498"/>
    <lineage>
        <taxon>Eukaryota</taxon>
        <taxon>Viridiplantae</taxon>
        <taxon>Streptophyta</taxon>
        <taxon>Embryophyta</taxon>
        <taxon>Tracheophyta</taxon>
        <taxon>Spermatophyta</taxon>
        <taxon>Magnoliopsida</taxon>
        <taxon>eudicotyledons</taxon>
        <taxon>Gunneridae</taxon>
        <taxon>Pentapetalae</taxon>
        <taxon>rosids</taxon>
        <taxon>fabids</taxon>
        <taxon>Malpighiales</taxon>
        <taxon>Euphorbiaceae</taxon>
        <taxon>Crotonoideae</taxon>
        <taxon>Jatropheae</taxon>
        <taxon>Jatropha</taxon>
    </lineage>
</organism>
<feature type="compositionally biased region" description="Low complexity" evidence="1">
    <location>
        <begin position="136"/>
        <end position="159"/>
    </location>
</feature>
<dbReference type="Proteomes" id="UP000027138">
    <property type="component" value="Unassembled WGS sequence"/>
</dbReference>
<evidence type="ECO:0000256" key="1">
    <source>
        <dbReference type="SAM" id="MobiDB-lite"/>
    </source>
</evidence>
<name>A0A067JL73_JATCU</name>
<evidence type="ECO:0000313" key="2">
    <source>
        <dbReference type="EMBL" id="KDP24657.1"/>
    </source>
</evidence>
<dbReference type="AlphaFoldDB" id="A0A067JL73"/>
<evidence type="ECO:0000313" key="3">
    <source>
        <dbReference type="Proteomes" id="UP000027138"/>
    </source>
</evidence>
<protein>
    <submittedName>
        <fullName evidence="2">Uncharacterized protein</fullName>
    </submittedName>
</protein>
<reference evidence="2 3" key="1">
    <citation type="journal article" date="2014" name="PLoS ONE">
        <title>Global Analysis of Gene Expression Profiles in Physic Nut (Jatropha curcas L.) Seedlings Exposed to Salt Stress.</title>
        <authorList>
            <person name="Zhang L."/>
            <person name="Zhang C."/>
            <person name="Wu P."/>
            <person name="Chen Y."/>
            <person name="Li M."/>
            <person name="Jiang H."/>
            <person name="Wu G."/>
        </authorList>
    </citation>
    <scope>NUCLEOTIDE SEQUENCE [LARGE SCALE GENOMIC DNA]</scope>
    <source>
        <strain evidence="3">cv. GZQX0401</strain>
        <tissue evidence="2">Young leaves</tissue>
    </source>
</reference>
<proteinExistence type="predicted"/>
<keyword evidence="3" id="KW-1185">Reference proteome</keyword>
<accession>A0A067JL73</accession>
<gene>
    <name evidence="2" type="ORF">JCGZ_26540</name>
</gene>
<sequence>MSQLSEIPASAYTPEMETLGALPDIPTFDGEPVPVNLGKARSGGSATDASAFYDLLDPSYASSGRCCWIRGLCRMIASHPASFPARYVELENGRLRRHQSRQSSAVSRLQAEVERLRTKLEVEGIPLDSSDEDVDGSSSDEAPPSPSPSAAAGPSRRRR</sequence>
<feature type="region of interest" description="Disordered" evidence="1">
    <location>
        <begin position="120"/>
        <end position="159"/>
    </location>
</feature>